<gene>
    <name evidence="1" type="ORF">AFUS01_LOCUS2038</name>
</gene>
<evidence type="ECO:0008006" key="3">
    <source>
        <dbReference type="Google" id="ProtNLM"/>
    </source>
</evidence>
<accession>A0A8J2NHD2</accession>
<protein>
    <recommendedName>
        <fullName evidence="3">Tc1-like transposase DDE domain-containing protein</fullName>
    </recommendedName>
</protein>
<dbReference type="AlphaFoldDB" id="A0A8J2NHD2"/>
<proteinExistence type="predicted"/>
<keyword evidence="2" id="KW-1185">Reference proteome</keyword>
<dbReference type="EMBL" id="CAJVCH010011482">
    <property type="protein sequence ID" value="CAG7670618.1"/>
    <property type="molecule type" value="Genomic_DNA"/>
</dbReference>
<dbReference type="Proteomes" id="UP000708208">
    <property type="component" value="Unassembled WGS sequence"/>
</dbReference>
<name>A0A8J2NHD2_9HEXA</name>
<sequence length="257" mass="29855">MPKKRGRKRTRTNTNPETLNIDDETIFSTGGRISITDSVPPGRTLDSVNVPTQRLPRSVRIEFMNLRSNQSSEISHTSTETTTINNLKIRKARSNRNVRYKPLNFFYTTISSNHQHNCNEIVVVCLLHFKQSGRKEQNVDHFRRKCGENGFVDGMMDVYAVSKKDNSVSTAPTHCHKVLRTLPYNCQLNPIELAWSDVKRMLREQKMDQNLEVNIIRAKNILEAYTSDSWKRHVGLVEKLEKMYWDGDLQFGDDIWR</sequence>
<organism evidence="1 2">
    <name type="scientific">Allacma fusca</name>
    <dbReference type="NCBI Taxonomy" id="39272"/>
    <lineage>
        <taxon>Eukaryota</taxon>
        <taxon>Metazoa</taxon>
        <taxon>Ecdysozoa</taxon>
        <taxon>Arthropoda</taxon>
        <taxon>Hexapoda</taxon>
        <taxon>Collembola</taxon>
        <taxon>Symphypleona</taxon>
        <taxon>Sminthuridae</taxon>
        <taxon>Allacma</taxon>
    </lineage>
</organism>
<dbReference type="OrthoDB" id="2266637at2759"/>
<evidence type="ECO:0000313" key="2">
    <source>
        <dbReference type="Proteomes" id="UP000708208"/>
    </source>
</evidence>
<comment type="caution">
    <text evidence="1">The sequence shown here is derived from an EMBL/GenBank/DDBJ whole genome shotgun (WGS) entry which is preliminary data.</text>
</comment>
<evidence type="ECO:0000313" key="1">
    <source>
        <dbReference type="EMBL" id="CAG7670618.1"/>
    </source>
</evidence>
<reference evidence="1" key="1">
    <citation type="submission" date="2021-06" db="EMBL/GenBank/DDBJ databases">
        <authorList>
            <person name="Hodson N. C."/>
            <person name="Mongue J. A."/>
            <person name="Jaron S. K."/>
        </authorList>
    </citation>
    <scope>NUCLEOTIDE SEQUENCE</scope>
</reference>